<comment type="caution">
    <text evidence="2">The sequence shown here is derived from an EMBL/GenBank/DDBJ whole genome shotgun (WGS) entry which is preliminary data.</text>
</comment>
<feature type="compositionally biased region" description="Low complexity" evidence="1">
    <location>
        <begin position="1"/>
        <end position="13"/>
    </location>
</feature>
<evidence type="ECO:0000256" key="1">
    <source>
        <dbReference type="SAM" id="MobiDB-lite"/>
    </source>
</evidence>
<dbReference type="EMBL" id="CYRY02043550">
    <property type="protein sequence ID" value="VCX38023.1"/>
    <property type="molecule type" value="Genomic_DNA"/>
</dbReference>
<name>A0A9X9M6P1_GULGU</name>
<evidence type="ECO:0000313" key="3">
    <source>
        <dbReference type="Proteomes" id="UP000269945"/>
    </source>
</evidence>
<reference evidence="2 3" key="1">
    <citation type="submission" date="2018-10" db="EMBL/GenBank/DDBJ databases">
        <authorList>
            <person name="Ekblom R."/>
            <person name="Jareborg N."/>
        </authorList>
    </citation>
    <scope>NUCLEOTIDE SEQUENCE [LARGE SCALE GENOMIC DNA]</scope>
    <source>
        <tissue evidence="2">Muscle</tissue>
    </source>
</reference>
<organism evidence="2 3">
    <name type="scientific">Gulo gulo</name>
    <name type="common">Wolverine</name>
    <name type="synonym">Gluton</name>
    <dbReference type="NCBI Taxonomy" id="48420"/>
    <lineage>
        <taxon>Eukaryota</taxon>
        <taxon>Metazoa</taxon>
        <taxon>Chordata</taxon>
        <taxon>Craniata</taxon>
        <taxon>Vertebrata</taxon>
        <taxon>Euteleostomi</taxon>
        <taxon>Mammalia</taxon>
        <taxon>Eutheria</taxon>
        <taxon>Laurasiatheria</taxon>
        <taxon>Carnivora</taxon>
        <taxon>Caniformia</taxon>
        <taxon>Musteloidea</taxon>
        <taxon>Mustelidae</taxon>
        <taxon>Guloninae</taxon>
        <taxon>Gulo</taxon>
    </lineage>
</organism>
<gene>
    <name evidence="2" type="ORF">BN2614_LOCUS3</name>
</gene>
<dbReference type="AlphaFoldDB" id="A0A9X9M6P1"/>
<dbReference type="Proteomes" id="UP000269945">
    <property type="component" value="Unassembled WGS sequence"/>
</dbReference>
<proteinExistence type="predicted"/>
<sequence>MLLAPGPQAPAQPDHSPRKASLPDCNGTRSPGLGTCLPGLPQDGGLGTPPRRQPGRKPSEENWRGGPAPSMHPPRVSP</sequence>
<accession>A0A9X9M6P1</accession>
<keyword evidence="3" id="KW-1185">Reference proteome</keyword>
<evidence type="ECO:0000313" key="2">
    <source>
        <dbReference type="EMBL" id="VCX38023.1"/>
    </source>
</evidence>
<feature type="region of interest" description="Disordered" evidence="1">
    <location>
        <begin position="1"/>
        <end position="78"/>
    </location>
</feature>
<protein>
    <submittedName>
        <fullName evidence="2">Uncharacterized protein</fullName>
    </submittedName>
</protein>